<accession>A0A2W7QU54</accession>
<evidence type="ECO:0000256" key="2">
    <source>
        <dbReference type="ARBA" id="ARBA00012663"/>
    </source>
</evidence>
<gene>
    <name evidence="7" type="ORF">ESW18_17800</name>
    <name evidence="6" type="ORF">LV84_03522</name>
</gene>
<evidence type="ECO:0000256" key="3">
    <source>
        <dbReference type="ARBA" id="ARBA00022801"/>
    </source>
</evidence>
<dbReference type="Pfam" id="PF02838">
    <property type="entry name" value="Glyco_hydro_20b"/>
    <property type="match status" value="1"/>
</dbReference>
<keyword evidence="9" id="KW-1185">Reference proteome</keyword>
<keyword evidence="4" id="KW-0326">Glycosidase</keyword>
<dbReference type="Proteomes" id="UP000321927">
    <property type="component" value="Unassembled WGS sequence"/>
</dbReference>
<dbReference type="EMBL" id="QKZU01000016">
    <property type="protein sequence ID" value="PZX52113.1"/>
    <property type="molecule type" value="Genomic_DNA"/>
</dbReference>
<protein>
    <recommendedName>
        <fullName evidence="2">beta-N-acetylhexosaminidase</fullName>
        <ecNumber evidence="2">3.2.1.52</ecNumber>
    </recommendedName>
</protein>
<keyword evidence="3" id="KW-0378">Hydrolase</keyword>
<dbReference type="Proteomes" id="UP000249115">
    <property type="component" value="Unassembled WGS sequence"/>
</dbReference>
<evidence type="ECO:0000259" key="5">
    <source>
        <dbReference type="Pfam" id="PF02838"/>
    </source>
</evidence>
<evidence type="ECO:0000313" key="9">
    <source>
        <dbReference type="Proteomes" id="UP000321927"/>
    </source>
</evidence>
<dbReference type="GO" id="GO:0030203">
    <property type="term" value="P:glycosaminoglycan metabolic process"/>
    <property type="evidence" value="ECO:0007669"/>
    <property type="project" value="TreeGrafter"/>
</dbReference>
<comment type="catalytic activity">
    <reaction evidence="1">
        <text>Hydrolysis of terminal non-reducing N-acetyl-D-hexosamine residues in N-acetyl-beta-D-hexosaminides.</text>
        <dbReference type="EC" id="3.2.1.52"/>
    </reaction>
</comment>
<dbReference type="AlphaFoldDB" id="A0A2W7QU54"/>
<organism evidence="6 8">
    <name type="scientific">Algoriphagus ratkowskyi</name>
    <dbReference type="NCBI Taxonomy" id="57028"/>
    <lineage>
        <taxon>Bacteria</taxon>
        <taxon>Pseudomonadati</taxon>
        <taxon>Bacteroidota</taxon>
        <taxon>Cytophagia</taxon>
        <taxon>Cytophagales</taxon>
        <taxon>Cyclobacteriaceae</taxon>
        <taxon>Algoriphagus</taxon>
    </lineage>
</organism>
<dbReference type="EC" id="3.2.1.52" evidence="2"/>
<dbReference type="PRINTS" id="PR00738">
    <property type="entry name" value="GLHYDRLASE20"/>
</dbReference>
<dbReference type="InterPro" id="IPR029018">
    <property type="entry name" value="Hex-like_dom2"/>
</dbReference>
<reference evidence="6 8" key="1">
    <citation type="submission" date="2018-06" db="EMBL/GenBank/DDBJ databases">
        <title>Genomic Encyclopedia of Archaeal and Bacterial Type Strains, Phase II (KMG-II): from individual species to whole genera.</title>
        <authorList>
            <person name="Goeker M."/>
        </authorList>
    </citation>
    <scope>NUCLEOTIDE SEQUENCE [LARGE SCALE GENOMIC DNA]</scope>
    <source>
        <strain evidence="6 8">DSM 22686</strain>
    </source>
</reference>
<dbReference type="SUPFAM" id="SSF55545">
    <property type="entry name" value="beta-N-acetylhexosaminidase-like domain"/>
    <property type="match status" value="1"/>
</dbReference>
<dbReference type="PANTHER" id="PTHR22600">
    <property type="entry name" value="BETA-HEXOSAMINIDASE"/>
    <property type="match status" value="1"/>
</dbReference>
<reference evidence="7 9" key="2">
    <citation type="submission" date="2019-08" db="EMBL/GenBank/DDBJ databases">
        <title>Genome of Algoriphagus ratkowskyi IC026.</title>
        <authorList>
            <person name="Bowman J.P."/>
        </authorList>
    </citation>
    <scope>NUCLEOTIDE SEQUENCE [LARGE SCALE GENOMIC DNA]</scope>
    <source>
        <strain evidence="7 9">IC026</strain>
    </source>
</reference>
<dbReference type="Gene3D" id="3.30.379.10">
    <property type="entry name" value="Chitobiase/beta-hexosaminidase domain 2-like"/>
    <property type="match status" value="1"/>
</dbReference>
<proteinExistence type="predicted"/>
<dbReference type="OrthoDB" id="9763537at2"/>
<dbReference type="InterPro" id="IPR015882">
    <property type="entry name" value="HEX_bac_N"/>
</dbReference>
<evidence type="ECO:0000256" key="4">
    <source>
        <dbReference type="ARBA" id="ARBA00023295"/>
    </source>
</evidence>
<dbReference type="PANTHER" id="PTHR22600:SF57">
    <property type="entry name" value="BETA-N-ACETYLHEXOSAMINIDASE"/>
    <property type="match status" value="1"/>
</dbReference>
<dbReference type="GO" id="GO:0016020">
    <property type="term" value="C:membrane"/>
    <property type="evidence" value="ECO:0007669"/>
    <property type="project" value="TreeGrafter"/>
</dbReference>
<evidence type="ECO:0000313" key="8">
    <source>
        <dbReference type="Proteomes" id="UP000249115"/>
    </source>
</evidence>
<dbReference type="EMBL" id="VORV01000015">
    <property type="protein sequence ID" value="TXD76123.1"/>
    <property type="molecule type" value="Genomic_DNA"/>
</dbReference>
<comment type="caution">
    <text evidence="6">The sequence shown here is derived from an EMBL/GenBank/DDBJ whole genome shotgun (WGS) entry which is preliminary data.</text>
</comment>
<evidence type="ECO:0000313" key="7">
    <source>
        <dbReference type="EMBL" id="TXD76123.1"/>
    </source>
</evidence>
<evidence type="ECO:0000313" key="6">
    <source>
        <dbReference type="EMBL" id="PZX52113.1"/>
    </source>
</evidence>
<dbReference type="GO" id="GO:0004563">
    <property type="term" value="F:beta-N-acetylhexosaminidase activity"/>
    <property type="evidence" value="ECO:0007669"/>
    <property type="project" value="UniProtKB-EC"/>
</dbReference>
<dbReference type="InterPro" id="IPR025705">
    <property type="entry name" value="Beta_hexosaminidase_sua/sub"/>
</dbReference>
<feature type="domain" description="Beta-hexosaminidase bacterial type N-terminal" evidence="5">
    <location>
        <begin position="29"/>
        <end position="150"/>
    </location>
</feature>
<dbReference type="RefSeq" id="WP_086502804.1">
    <property type="nucleotide sequence ID" value="NZ_MSSV01000020.1"/>
</dbReference>
<name>A0A2W7QU54_9BACT</name>
<dbReference type="GO" id="GO:0005975">
    <property type="term" value="P:carbohydrate metabolic process"/>
    <property type="evidence" value="ECO:0007669"/>
    <property type="project" value="InterPro"/>
</dbReference>
<evidence type="ECO:0000256" key="1">
    <source>
        <dbReference type="ARBA" id="ARBA00001231"/>
    </source>
</evidence>
<sequence>MKNLSYQISLIGALFISAFFPKVTYAQHVPIIPIPQEVVFQEGVFLLTKDISLQADEELGKLSNYLNDRLQQIVGFRIARNANSSTQFHIGLTDDLENEEAYKLTIDEKGIELSAKSVKGLFYGIQSFMQLLPPYQNNEVLNLPKLTINDSPAMNWRGLLLDVSSIFSPLRK</sequence>